<keyword evidence="3" id="KW-1185">Reference proteome</keyword>
<feature type="region of interest" description="Disordered" evidence="1">
    <location>
        <begin position="1"/>
        <end position="29"/>
    </location>
</feature>
<reference evidence="2 3" key="1">
    <citation type="submission" date="2020-08" db="EMBL/GenBank/DDBJ databases">
        <title>Genomic Encyclopedia of Type Strains, Phase IV (KMG-IV): sequencing the most valuable type-strain genomes for metagenomic binning, comparative biology and taxonomic classification.</title>
        <authorList>
            <person name="Goeker M."/>
        </authorList>
    </citation>
    <scope>NUCLEOTIDE SEQUENCE [LARGE SCALE GENOMIC DNA]</scope>
    <source>
        <strain evidence="2 3">DSM 22071</strain>
    </source>
</reference>
<dbReference type="AlphaFoldDB" id="A0A7W8DH47"/>
<evidence type="ECO:0000256" key="1">
    <source>
        <dbReference type="SAM" id="MobiDB-lite"/>
    </source>
</evidence>
<evidence type="ECO:0000313" key="2">
    <source>
        <dbReference type="EMBL" id="MBB5022007.1"/>
    </source>
</evidence>
<sequence>MKQKPTSRKHSGPRTSNKKTPSQSFGQGQNPAFWAQQLLEELSEHAARHHSTTMLEAIYEYNAIDRDELDEDQLVSLMEEQLFEQLITDSFSCYLFFTFTPMAKQQTIAEEFIQRSKKMEPVKRQYLESMLESYPSLYLLQEKEGDTVLLYDIFQQKNIRALAGEFKEYPLKSLFLGRFFTLDSENFVPLALHPPISPLYRELLEPEIMGAYENELTILREEGIMTPLPMEVFMRETEPALADMYEALMGQSVHIYCQAHFSMRNPAAVHRYLSELDAVGPDAFLLEIEDDEGPNGFAILGYDEKRQELYVETINPDDLTSIMELLEEDLDEHIELLAEADDVDAEELKFLDPELVKVPTMGLADDFPEEPLDILDNHTLAEATKLEQYDKQVETIYHIVMYSNDVNRLMGKKGMTPEQVEERFREICRG</sequence>
<evidence type="ECO:0000313" key="3">
    <source>
        <dbReference type="Proteomes" id="UP000528322"/>
    </source>
</evidence>
<feature type="compositionally biased region" description="Polar residues" evidence="1">
    <location>
        <begin position="13"/>
        <end position="29"/>
    </location>
</feature>
<dbReference type="EMBL" id="JACHID010000007">
    <property type="protein sequence ID" value="MBB5022007.1"/>
    <property type="molecule type" value="Genomic_DNA"/>
</dbReference>
<feature type="compositionally biased region" description="Basic residues" evidence="1">
    <location>
        <begin position="1"/>
        <end position="12"/>
    </location>
</feature>
<dbReference type="RefSeq" id="WP_183731727.1">
    <property type="nucleotide sequence ID" value="NZ_JACHID010000007.1"/>
</dbReference>
<proteinExistence type="predicted"/>
<organism evidence="2 3">
    <name type="scientific">Desulfurispira natronophila</name>
    <dbReference type="NCBI Taxonomy" id="682562"/>
    <lineage>
        <taxon>Bacteria</taxon>
        <taxon>Pseudomonadati</taxon>
        <taxon>Chrysiogenota</taxon>
        <taxon>Chrysiogenia</taxon>
        <taxon>Chrysiogenales</taxon>
        <taxon>Chrysiogenaceae</taxon>
        <taxon>Desulfurispira</taxon>
    </lineage>
</organism>
<dbReference type="InterPro" id="IPR058292">
    <property type="entry name" value="DUF7986"/>
</dbReference>
<dbReference type="Pfam" id="PF25948">
    <property type="entry name" value="DUF7986"/>
    <property type="match status" value="1"/>
</dbReference>
<gene>
    <name evidence="2" type="ORF">HNR37_001324</name>
</gene>
<comment type="caution">
    <text evidence="2">The sequence shown here is derived from an EMBL/GenBank/DDBJ whole genome shotgun (WGS) entry which is preliminary data.</text>
</comment>
<name>A0A7W8DH47_9BACT</name>
<protein>
    <submittedName>
        <fullName evidence="2">Uncharacterized protein</fullName>
    </submittedName>
</protein>
<dbReference type="Proteomes" id="UP000528322">
    <property type="component" value="Unassembled WGS sequence"/>
</dbReference>
<accession>A0A7W8DH47</accession>